<dbReference type="GO" id="GO:0005634">
    <property type="term" value="C:nucleus"/>
    <property type="evidence" value="ECO:0007669"/>
    <property type="project" value="UniProtKB-UniRule"/>
</dbReference>
<feature type="region of interest" description="Disordered" evidence="2">
    <location>
        <begin position="26"/>
        <end position="65"/>
    </location>
</feature>
<dbReference type="SUPFAM" id="SSF47095">
    <property type="entry name" value="HMG-box"/>
    <property type="match status" value="2"/>
</dbReference>
<keyword evidence="5" id="KW-1185">Reference proteome</keyword>
<keyword evidence="1" id="KW-0238">DNA-binding</keyword>
<protein>
    <recommendedName>
        <fullName evidence="3">HMG box domain-containing protein</fullName>
    </recommendedName>
</protein>
<feature type="compositionally biased region" description="Polar residues" evidence="2">
    <location>
        <begin position="26"/>
        <end position="45"/>
    </location>
</feature>
<dbReference type="OrthoDB" id="1919336at2759"/>
<dbReference type="PROSITE" id="PS50118">
    <property type="entry name" value="HMG_BOX_2"/>
    <property type="match status" value="1"/>
</dbReference>
<dbReference type="Proteomes" id="UP000030706">
    <property type="component" value="Unassembled WGS sequence"/>
</dbReference>
<dbReference type="RefSeq" id="XP_029760545.1">
    <property type="nucleotide sequence ID" value="XM_029907778.1"/>
</dbReference>
<keyword evidence="1" id="KW-0539">Nucleus</keyword>
<dbReference type="EMBL" id="KL584982">
    <property type="protein sequence ID" value="KEQ84358.1"/>
    <property type="molecule type" value="Genomic_DNA"/>
</dbReference>
<reference evidence="4 5" key="1">
    <citation type="journal article" date="2014" name="BMC Genomics">
        <title>Genome sequencing of four Aureobasidium pullulans varieties: biotechnological potential, stress tolerance, and description of new species.</title>
        <authorList>
            <person name="Gostin Ar C."/>
            <person name="Ohm R.A."/>
            <person name="Kogej T."/>
            <person name="Sonjak S."/>
            <person name="Turk M."/>
            <person name="Zajc J."/>
            <person name="Zalar P."/>
            <person name="Grube M."/>
            <person name="Sun H."/>
            <person name="Han J."/>
            <person name="Sharma A."/>
            <person name="Chiniquy J."/>
            <person name="Ngan C.Y."/>
            <person name="Lipzen A."/>
            <person name="Barry K."/>
            <person name="Grigoriev I.V."/>
            <person name="Gunde-Cimerman N."/>
        </authorList>
    </citation>
    <scope>NUCLEOTIDE SEQUENCE [LARGE SCALE GENOMIC DNA]</scope>
    <source>
        <strain evidence="4 5">EXF-150</strain>
    </source>
</reference>
<dbReference type="AlphaFoldDB" id="A0A074XG10"/>
<dbReference type="GO" id="GO:0003677">
    <property type="term" value="F:DNA binding"/>
    <property type="evidence" value="ECO:0007669"/>
    <property type="project" value="UniProtKB-UniRule"/>
</dbReference>
<evidence type="ECO:0000313" key="4">
    <source>
        <dbReference type="EMBL" id="KEQ84358.1"/>
    </source>
</evidence>
<dbReference type="HOGENOM" id="CLU_048021_1_0_1"/>
<dbReference type="SMART" id="SM00398">
    <property type="entry name" value="HMG"/>
    <property type="match status" value="2"/>
</dbReference>
<evidence type="ECO:0000313" key="5">
    <source>
        <dbReference type="Proteomes" id="UP000030706"/>
    </source>
</evidence>
<accession>A0A074XG10</accession>
<dbReference type="InterPro" id="IPR036910">
    <property type="entry name" value="HMG_box_dom_sf"/>
</dbReference>
<organism evidence="4 5">
    <name type="scientific">Aureobasidium pullulans EXF-150</name>
    <dbReference type="NCBI Taxonomy" id="1043002"/>
    <lineage>
        <taxon>Eukaryota</taxon>
        <taxon>Fungi</taxon>
        <taxon>Dikarya</taxon>
        <taxon>Ascomycota</taxon>
        <taxon>Pezizomycotina</taxon>
        <taxon>Dothideomycetes</taxon>
        <taxon>Dothideomycetidae</taxon>
        <taxon>Dothideales</taxon>
        <taxon>Saccotheciaceae</taxon>
        <taxon>Aureobasidium</taxon>
    </lineage>
</organism>
<gene>
    <name evidence="4" type="ORF">M438DRAFT_365272</name>
</gene>
<evidence type="ECO:0000259" key="3">
    <source>
        <dbReference type="PROSITE" id="PS50118"/>
    </source>
</evidence>
<feature type="DNA-binding region" description="HMG box" evidence="1">
    <location>
        <begin position="217"/>
        <end position="283"/>
    </location>
</feature>
<name>A0A074XG10_AURPU</name>
<evidence type="ECO:0000256" key="2">
    <source>
        <dbReference type="SAM" id="MobiDB-lite"/>
    </source>
</evidence>
<dbReference type="GeneID" id="40750084"/>
<dbReference type="Gene3D" id="1.10.30.10">
    <property type="entry name" value="High mobility group box domain"/>
    <property type="match status" value="2"/>
</dbReference>
<sequence length="300" mass="33248">MLALRLPLRLAARAGPSNARLATPVVASSLSASRSYRTKADGSTTPKKKEAAGTTVPKNKAGPISKTAAKEAAAKKAYKLLSPEEQAAISEQAKEAKAKEQIKLLKAKALSPPKNRQLANWAIYVRENAKDRAQGSPVTTVIKQLAEEFKNLSTREKEHLNHQVNEANAKSLREYEEWLHGHTPAEILAANNARLQLRNKLADTGNKYMPIKDDRLVKRARGSWIIFHSERFSSGDFRGIKAGDAAKDIAVEFNALSASERKKYEDLAAKDLERYAREYREIYGVEKPDWSKKTKSAPST</sequence>
<feature type="domain" description="HMG box" evidence="3">
    <location>
        <begin position="217"/>
        <end position="283"/>
    </location>
</feature>
<dbReference type="InterPro" id="IPR009071">
    <property type="entry name" value="HMG_box_dom"/>
</dbReference>
<evidence type="ECO:0000256" key="1">
    <source>
        <dbReference type="PROSITE-ProRule" id="PRU00267"/>
    </source>
</evidence>
<dbReference type="STRING" id="1043002.A0A074XG10"/>
<dbReference type="CDD" id="cd00084">
    <property type="entry name" value="HMG-box_SF"/>
    <property type="match status" value="1"/>
</dbReference>
<proteinExistence type="predicted"/>